<dbReference type="InterPro" id="IPR013320">
    <property type="entry name" value="ConA-like_dom_sf"/>
</dbReference>
<dbReference type="Proteomes" id="UP000184510">
    <property type="component" value="Unassembled WGS sequence"/>
</dbReference>
<feature type="domain" description="LamG-like jellyroll fold" evidence="3">
    <location>
        <begin position="59"/>
        <end position="179"/>
    </location>
</feature>
<dbReference type="InterPro" id="IPR006558">
    <property type="entry name" value="LamG-like"/>
</dbReference>
<dbReference type="Gene3D" id="2.60.120.200">
    <property type="match status" value="1"/>
</dbReference>
<evidence type="ECO:0000313" key="4">
    <source>
        <dbReference type="EMBL" id="SHJ46585.1"/>
    </source>
</evidence>
<dbReference type="AlphaFoldDB" id="A0A1M6JJ04"/>
<keyword evidence="1" id="KW-0732">Signal</keyword>
<dbReference type="InParanoid" id="A0A1M6JJ04"/>
<evidence type="ECO:0000256" key="2">
    <source>
        <dbReference type="ARBA" id="ARBA00023157"/>
    </source>
</evidence>
<organism evidence="4 5">
    <name type="scientific">Rubritalea squalenifaciens DSM 18772</name>
    <dbReference type="NCBI Taxonomy" id="1123071"/>
    <lineage>
        <taxon>Bacteria</taxon>
        <taxon>Pseudomonadati</taxon>
        <taxon>Verrucomicrobiota</taxon>
        <taxon>Verrucomicrobiia</taxon>
        <taxon>Verrucomicrobiales</taxon>
        <taxon>Rubritaleaceae</taxon>
        <taxon>Rubritalea</taxon>
    </lineage>
</organism>
<dbReference type="STRING" id="1123071.SAMN02745181_2136"/>
<dbReference type="OrthoDB" id="188144at2"/>
<proteinExistence type="predicted"/>
<dbReference type="EMBL" id="FQYR01000003">
    <property type="protein sequence ID" value="SHJ46585.1"/>
    <property type="molecule type" value="Genomic_DNA"/>
</dbReference>
<dbReference type="Pfam" id="PF13385">
    <property type="entry name" value="Laminin_G_3"/>
    <property type="match status" value="1"/>
</dbReference>
<feature type="non-terminal residue" evidence="4">
    <location>
        <position position="1"/>
    </location>
</feature>
<reference evidence="4 5" key="1">
    <citation type="submission" date="2016-11" db="EMBL/GenBank/DDBJ databases">
        <authorList>
            <person name="Jaros S."/>
            <person name="Januszkiewicz K."/>
            <person name="Wedrychowicz H."/>
        </authorList>
    </citation>
    <scope>NUCLEOTIDE SEQUENCE [LARGE SCALE GENOMIC DNA]</scope>
    <source>
        <strain evidence="4 5">DSM 18772</strain>
    </source>
</reference>
<keyword evidence="2" id="KW-1015">Disulfide bond</keyword>
<evidence type="ECO:0000259" key="3">
    <source>
        <dbReference type="SMART" id="SM00560"/>
    </source>
</evidence>
<dbReference type="GO" id="GO:0030246">
    <property type="term" value="F:carbohydrate binding"/>
    <property type="evidence" value="ECO:0007669"/>
    <property type="project" value="UniProtKB-KW"/>
</dbReference>
<protein>
    <submittedName>
        <fullName evidence="4">Concanavalin A-like lectin/glucanases superfamily protein</fullName>
    </submittedName>
</protein>
<evidence type="ECO:0000313" key="5">
    <source>
        <dbReference type="Proteomes" id="UP000184510"/>
    </source>
</evidence>
<dbReference type="SUPFAM" id="SSF49899">
    <property type="entry name" value="Concanavalin A-like lectins/glucanases"/>
    <property type="match status" value="1"/>
</dbReference>
<sequence length="188" mass="19753">DGLVLWWNLDESAGASTVLDDTGNKMSGAVNGATLNGSEGSFDGSNDSIDLPLASGPMGAFSVSLWVKNGATGQNQYASVFCNRHPSGGDSFQIDMGDGFRYNGGTKASFGAAPVGTWVHLVVASDGTDTKLYYNGTLAATLTGISNGVFEGFYLGVNRNGNKHFNGSVKDVRLYDREVDISEFYPAP</sequence>
<accession>A0A1M6JJ04</accession>
<keyword evidence="4" id="KW-0430">Lectin</keyword>
<gene>
    <name evidence="4" type="ORF">SAMN02745181_2136</name>
</gene>
<evidence type="ECO:0000256" key="1">
    <source>
        <dbReference type="ARBA" id="ARBA00022729"/>
    </source>
</evidence>
<dbReference type="SMART" id="SM00560">
    <property type="entry name" value="LamGL"/>
    <property type="match status" value="1"/>
</dbReference>
<dbReference type="RefSeq" id="WP_143183696.1">
    <property type="nucleotide sequence ID" value="NZ_FQYR01000003.1"/>
</dbReference>
<name>A0A1M6JJ04_9BACT</name>
<keyword evidence="5" id="KW-1185">Reference proteome</keyword>